<evidence type="ECO:0000256" key="2">
    <source>
        <dbReference type="ARBA" id="ARBA00022525"/>
    </source>
</evidence>
<dbReference type="PANTHER" id="PTHR32093:SF86">
    <property type="entry name" value="EXTENSIN-LIKE PROTEIN"/>
    <property type="match status" value="1"/>
</dbReference>
<dbReference type="Pfam" id="PF00560">
    <property type="entry name" value="LRR_1"/>
    <property type="match status" value="2"/>
</dbReference>
<keyword evidence="2" id="KW-0964">Secreted</keyword>
<dbReference type="InterPro" id="IPR032675">
    <property type="entry name" value="LRR_dom_sf"/>
</dbReference>
<dbReference type="AlphaFoldDB" id="A0A6P5XWL7"/>
<dbReference type="SUPFAM" id="SSF52058">
    <property type="entry name" value="L domain-like"/>
    <property type="match status" value="1"/>
</dbReference>
<evidence type="ECO:0000256" key="1">
    <source>
        <dbReference type="ARBA" id="ARBA00004613"/>
    </source>
</evidence>
<name>A0A6P5XWL7_DURZI</name>
<evidence type="ECO:0000256" key="4">
    <source>
        <dbReference type="ARBA" id="ARBA00022729"/>
    </source>
</evidence>
<reference evidence="7" key="1">
    <citation type="submission" date="2025-08" db="UniProtKB">
        <authorList>
            <consortium name="RefSeq"/>
        </authorList>
    </citation>
    <scope>IDENTIFICATION</scope>
    <source>
        <tissue evidence="7">Fruit stalk</tissue>
    </source>
</reference>
<dbReference type="OrthoDB" id="676979at2759"/>
<dbReference type="InterPro" id="IPR001611">
    <property type="entry name" value="Leu-rich_rpt"/>
</dbReference>
<dbReference type="InterPro" id="IPR051582">
    <property type="entry name" value="LRR_extensin-like_regulator"/>
</dbReference>
<dbReference type="Proteomes" id="UP000515121">
    <property type="component" value="Unplaced"/>
</dbReference>
<keyword evidence="3" id="KW-0433">Leucine-rich repeat</keyword>
<dbReference type="GO" id="GO:0005576">
    <property type="term" value="C:extracellular region"/>
    <property type="evidence" value="ECO:0007669"/>
    <property type="project" value="UniProtKB-SubCell"/>
</dbReference>
<proteinExistence type="predicted"/>
<dbReference type="Gene3D" id="3.80.10.10">
    <property type="entry name" value="Ribonuclease Inhibitor"/>
    <property type="match status" value="1"/>
</dbReference>
<evidence type="ECO:0000313" key="6">
    <source>
        <dbReference type="Proteomes" id="UP000515121"/>
    </source>
</evidence>
<sequence>MQVFDVSHNSLMGHLPDTIFCLSDIEVLNLANDKLSGVLPDLVCSLRRLMNLTVAYNFFSGFSQECSKLLFRNAGFDFSLNCIPGRYMQRARP</sequence>
<evidence type="ECO:0000256" key="5">
    <source>
        <dbReference type="ARBA" id="ARBA00022737"/>
    </source>
</evidence>
<dbReference type="PANTHER" id="PTHR32093">
    <property type="entry name" value="LEUCINE-RICH REPEAT EXTENSIN-LIKE PROTEIN 3-RELATED"/>
    <property type="match status" value="1"/>
</dbReference>
<dbReference type="KEGG" id="dzi:111286710"/>
<dbReference type="RefSeq" id="XP_022732585.1">
    <property type="nucleotide sequence ID" value="XM_022876850.1"/>
</dbReference>
<keyword evidence="5" id="KW-0677">Repeat</keyword>
<evidence type="ECO:0000313" key="7">
    <source>
        <dbReference type="RefSeq" id="XP_022732585.1"/>
    </source>
</evidence>
<dbReference type="GeneID" id="111286710"/>
<protein>
    <submittedName>
        <fullName evidence="7">Leucine-rich repeat extensin-like protein 6</fullName>
    </submittedName>
</protein>
<keyword evidence="6" id="KW-1185">Reference proteome</keyword>
<keyword evidence="4" id="KW-0732">Signal</keyword>
<comment type="subcellular location">
    <subcellularLocation>
        <location evidence="1">Secreted</location>
    </subcellularLocation>
</comment>
<gene>
    <name evidence="7" type="primary">LOC111286710</name>
</gene>
<organism evidence="6 7">
    <name type="scientific">Durio zibethinus</name>
    <name type="common">Durian</name>
    <dbReference type="NCBI Taxonomy" id="66656"/>
    <lineage>
        <taxon>Eukaryota</taxon>
        <taxon>Viridiplantae</taxon>
        <taxon>Streptophyta</taxon>
        <taxon>Embryophyta</taxon>
        <taxon>Tracheophyta</taxon>
        <taxon>Spermatophyta</taxon>
        <taxon>Magnoliopsida</taxon>
        <taxon>eudicotyledons</taxon>
        <taxon>Gunneridae</taxon>
        <taxon>Pentapetalae</taxon>
        <taxon>rosids</taxon>
        <taxon>malvids</taxon>
        <taxon>Malvales</taxon>
        <taxon>Malvaceae</taxon>
        <taxon>Helicteroideae</taxon>
        <taxon>Durio</taxon>
    </lineage>
</organism>
<accession>A0A6P5XWL7</accession>
<evidence type="ECO:0000256" key="3">
    <source>
        <dbReference type="ARBA" id="ARBA00022614"/>
    </source>
</evidence>